<proteinExistence type="predicted"/>
<sequence>EIQIQVNMEYTTLKQISKDKDNFKVKVRVLRMRDAITIANNHDLISLDMILVGKEVNS</sequence>
<dbReference type="EMBL" id="JAZDWU010000002">
    <property type="protein sequence ID" value="KAL0009921.1"/>
    <property type="molecule type" value="Genomic_DNA"/>
</dbReference>
<evidence type="ECO:0000313" key="2">
    <source>
        <dbReference type="Proteomes" id="UP001459277"/>
    </source>
</evidence>
<name>A0AAW2DMK7_9ROSI</name>
<evidence type="ECO:0000313" key="1">
    <source>
        <dbReference type="EMBL" id="KAL0009921.1"/>
    </source>
</evidence>
<dbReference type="Proteomes" id="UP001459277">
    <property type="component" value="Unassembled WGS sequence"/>
</dbReference>
<organism evidence="1 2">
    <name type="scientific">Lithocarpus litseifolius</name>
    <dbReference type="NCBI Taxonomy" id="425828"/>
    <lineage>
        <taxon>Eukaryota</taxon>
        <taxon>Viridiplantae</taxon>
        <taxon>Streptophyta</taxon>
        <taxon>Embryophyta</taxon>
        <taxon>Tracheophyta</taxon>
        <taxon>Spermatophyta</taxon>
        <taxon>Magnoliopsida</taxon>
        <taxon>eudicotyledons</taxon>
        <taxon>Gunneridae</taxon>
        <taxon>Pentapetalae</taxon>
        <taxon>rosids</taxon>
        <taxon>fabids</taxon>
        <taxon>Fagales</taxon>
        <taxon>Fagaceae</taxon>
        <taxon>Lithocarpus</taxon>
    </lineage>
</organism>
<dbReference type="AlphaFoldDB" id="A0AAW2DMK7"/>
<protein>
    <submittedName>
        <fullName evidence="1">Uncharacterized protein</fullName>
    </submittedName>
</protein>
<accession>A0AAW2DMK7</accession>
<feature type="non-terminal residue" evidence="1">
    <location>
        <position position="1"/>
    </location>
</feature>
<reference evidence="1 2" key="1">
    <citation type="submission" date="2024-01" db="EMBL/GenBank/DDBJ databases">
        <title>A telomere-to-telomere, gap-free genome of sweet tea (Lithocarpus litseifolius).</title>
        <authorList>
            <person name="Zhou J."/>
        </authorList>
    </citation>
    <scope>NUCLEOTIDE SEQUENCE [LARGE SCALE GENOMIC DNA]</scope>
    <source>
        <strain evidence="1">Zhou-2022a</strain>
        <tissue evidence="1">Leaf</tissue>
    </source>
</reference>
<keyword evidence="2" id="KW-1185">Reference proteome</keyword>
<gene>
    <name evidence="1" type="ORF">SO802_005029</name>
</gene>
<comment type="caution">
    <text evidence="1">The sequence shown here is derived from an EMBL/GenBank/DDBJ whole genome shotgun (WGS) entry which is preliminary data.</text>
</comment>